<protein>
    <recommendedName>
        <fullName evidence="4">Ig-like domain-containing protein</fullName>
    </recommendedName>
</protein>
<evidence type="ECO:0000313" key="2">
    <source>
        <dbReference type="EMBL" id="SJM96339.1"/>
    </source>
</evidence>
<dbReference type="Proteomes" id="UP000195667">
    <property type="component" value="Unassembled WGS sequence"/>
</dbReference>
<accession>A0A1R4HJE7</accession>
<proteinExistence type="predicted"/>
<evidence type="ECO:0000256" key="1">
    <source>
        <dbReference type="SAM" id="SignalP"/>
    </source>
</evidence>
<dbReference type="OrthoDB" id="606851at2"/>
<evidence type="ECO:0000313" key="3">
    <source>
        <dbReference type="Proteomes" id="UP000195667"/>
    </source>
</evidence>
<dbReference type="AlphaFoldDB" id="A0A1R4HJE7"/>
<keyword evidence="1" id="KW-0732">Signal</keyword>
<reference evidence="3" key="1">
    <citation type="submission" date="2017-02" db="EMBL/GenBank/DDBJ databases">
        <authorList>
            <person name="Daims H."/>
        </authorList>
    </citation>
    <scope>NUCLEOTIDE SEQUENCE [LARGE SCALE GENOMIC DNA]</scope>
</reference>
<dbReference type="RefSeq" id="WP_087145171.1">
    <property type="nucleotide sequence ID" value="NZ_FUKI01000169.1"/>
</dbReference>
<name>A0A1R4HJE7_9GAMM</name>
<feature type="chain" id="PRO_5013204234" description="Ig-like domain-containing protein" evidence="1">
    <location>
        <begin position="27"/>
        <end position="409"/>
    </location>
</feature>
<keyword evidence="3" id="KW-1185">Reference proteome</keyword>
<organism evidence="2 3">
    <name type="scientific">Crenothrix polyspora</name>
    <dbReference type="NCBI Taxonomy" id="360316"/>
    <lineage>
        <taxon>Bacteria</taxon>
        <taxon>Pseudomonadati</taxon>
        <taxon>Pseudomonadota</taxon>
        <taxon>Gammaproteobacteria</taxon>
        <taxon>Methylococcales</taxon>
        <taxon>Crenotrichaceae</taxon>
        <taxon>Crenothrix</taxon>
    </lineage>
</organism>
<dbReference type="EMBL" id="FUKI01000169">
    <property type="protein sequence ID" value="SJM96339.1"/>
    <property type="molecule type" value="Genomic_DNA"/>
</dbReference>
<feature type="signal peptide" evidence="1">
    <location>
        <begin position="1"/>
        <end position="26"/>
    </location>
</feature>
<evidence type="ECO:0008006" key="4">
    <source>
        <dbReference type="Google" id="ProtNLM"/>
    </source>
</evidence>
<gene>
    <name evidence="2" type="ORF">CRENPOLYSF1_890009</name>
</gene>
<sequence length="409" mass="42864">MLKRNLVINTIVLNGLVGAFCSAAWATQVSNIDCATAGASAGEAIGTLPLTQAGTLITDTNGLASSDFYKYTGTPGTLLKIILKPKVVASPPLVLPIPLSIKIDPIFPQPTPQMYPTINVLDSDCGVFRSISGYNTASVVLSVPDDGVLIVNATSYGIGGDYKLTAKPTNALGSITATVVDSVTKQPLINSVSDYTSADLLHCDSTKNNCQYIASGQSDEDGKISWSIEQDGTPLEVGFYQIVASSNQYEPKTSSIFAVAKDIDKSIVVGLKSSPVRVSTTNCTVPKTGGVCKFSVTFTTSQAKISATAWGIVDGNGINNLGQRTQFPLPAQSLTLSSTDNAKTLNYQFNVPANVQDGASICPNIYVGGLGADPSFDIKGTNSFCLIKGEGNTGFQILPANQLPITRNK</sequence>